<keyword evidence="4 6" id="KW-0560">Oxidoreductase</keyword>
<dbReference type="InterPro" id="IPR013785">
    <property type="entry name" value="Aldolase_TIM"/>
</dbReference>
<dbReference type="InterPro" id="IPR004136">
    <property type="entry name" value="NMO"/>
</dbReference>
<keyword evidence="5 6" id="KW-0503">Monooxygenase</keyword>
<keyword evidence="3" id="KW-0288">FMN</keyword>
<dbReference type="Pfam" id="PF03060">
    <property type="entry name" value="NMO"/>
    <property type="match status" value="1"/>
</dbReference>
<organism evidence="6 7">
    <name type="scientific">Mesorhizobium shangrilense</name>
    <dbReference type="NCBI Taxonomy" id="460060"/>
    <lineage>
        <taxon>Bacteria</taxon>
        <taxon>Pseudomonadati</taxon>
        <taxon>Pseudomonadota</taxon>
        <taxon>Alphaproteobacteria</taxon>
        <taxon>Hyphomicrobiales</taxon>
        <taxon>Phyllobacteriaceae</taxon>
        <taxon>Mesorhizobium</taxon>
    </lineage>
</organism>
<keyword evidence="2" id="KW-0285">Flavoprotein</keyword>
<evidence type="ECO:0000256" key="3">
    <source>
        <dbReference type="ARBA" id="ARBA00022643"/>
    </source>
</evidence>
<gene>
    <name evidence="6" type="ORF">ABVQ20_39450</name>
</gene>
<keyword evidence="7" id="KW-1185">Reference proteome</keyword>
<evidence type="ECO:0000256" key="4">
    <source>
        <dbReference type="ARBA" id="ARBA00023002"/>
    </source>
</evidence>
<dbReference type="EMBL" id="JBEWSZ010000017">
    <property type="protein sequence ID" value="MET2832989.1"/>
    <property type="molecule type" value="Genomic_DNA"/>
</dbReference>
<protein>
    <submittedName>
        <fullName evidence="6">Nitronate monooxygenase</fullName>
        <ecNumber evidence="6">1.13.12.-</ecNumber>
    </submittedName>
</protein>
<dbReference type="PANTHER" id="PTHR42747:SF4">
    <property type="entry name" value="BLR1330 PROTEIN"/>
    <property type="match status" value="1"/>
</dbReference>
<dbReference type="Gene3D" id="3.20.20.70">
    <property type="entry name" value="Aldolase class I"/>
    <property type="match status" value="1"/>
</dbReference>
<comment type="caution">
    <text evidence="6">The sequence shown here is derived from an EMBL/GenBank/DDBJ whole genome shotgun (WGS) entry which is preliminary data.</text>
</comment>
<evidence type="ECO:0000256" key="5">
    <source>
        <dbReference type="ARBA" id="ARBA00023033"/>
    </source>
</evidence>
<reference evidence="6 7" key="1">
    <citation type="submission" date="2024-06" db="EMBL/GenBank/DDBJ databases">
        <authorList>
            <person name="Kim D.-U."/>
        </authorList>
    </citation>
    <scope>NUCLEOTIDE SEQUENCE [LARGE SCALE GENOMIC DNA]</scope>
    <source>
        <strain evidence="6 7">KACC15460</strain>
    </source>
</reference>
<name>A0ABV2DSD9_9HYPH</name>
<comment type="similarity">
    <text evidence="1">Belongs to the nitronate monooxygenase family. NMO class I subfamily.</text>
</comment>
<accession>A0ABV2DSD9</accession>
<evidence type="ECO:0000313" key="7">
    <source>
        <dbReference type="Proteomes" id="UP001548832"/>
    </source>
</evidence>
<dbReference type="RefSeq" id="WP_354465199.1">
    <property type="nucleotide sequence ID" value="NZ_JBEWSZ010000017.1"/>
</dbReference>
<evidence type="ECO:0000313" key="6">
    <source>
        <dbReference type="EMBL" id="MET2832989.1"/>
    </source>
</evidence>
<dbReference type="GO" id="GO:0004497">
    <property type="term" value="F:monooxygenase activity"/>
    <property type="evidence" value="ECO:0007669"/>
    <property type="project" value="UniProtKB-KW"/>
</dbReference>
<evidence type="ECO:0000256" key="2">
    <source>
        <dbReference type="ARBA" id="ARBA00022630"/>
    </source>
</evidence>
<sequence length="341" mass="36242">MGLPTSITSRLRIPLIAAPMQRVSGPDLVSAVCRKGAIGAFPTLNARTPEQLDEWLGRIERACAESDDVSAPCCPNIVMRRSPEALQADVDVLVKHRVKIVLASVGSPEAIIPQLHDIGCTVLTDVATMRHAEKAIKVGADGLVLLSAGAGGQTGWLNGLSFVRAVRSIYDGPVGLAGGLSDGHALWAAQVLGCDFGMMGTRFIATHESLAPHGHKQMVVHSGIDDIQLTKAINGFDANYLRPSILEAGLDLAELEIPLSVEEARKRFSADLAGKGPKRWADIWSAGHTVSAVSEIQSAGDVVDEVADEYRRAVSHTAKLISDIQPVANSSMNFTPKIVVR</sequence>
<evidence type="ECO:0000256" key="1">
    <source>
        <dbReference type="ARBA" id="ARBA00009881"/>
    </source>
</evidence>
<dbReference type="Proteomes" id="UP001548832">
    <property type="component" value="Unassembled WGS sequence"/>
</dbReference>
<dbReference type="CDD" id="cd04730">
    <property type="entry name" value="NPD_like"/>
    <property type="match status" value="1"/>
</dbReference>
<dbReference type="PANTHER" id="PTHR42747">
    <property type="entry name" value="NITRONATE MONOOXYGENASE-RELATED"/>
    <property type="match status" value="1"/>
</dbReference>
<dbReference type="SUPFAM" id="SSF51412">
    <property type="entry name" value="Inosine monophosphate dehydrogenase (IMPDH)"/>
    <property type="match status" value="1"/>
</dbReference>
<dbReference type="EC" id="1.13.12.-" evidence="6"/>
<proteinExistence type="inferred from homology"/>